<dbReference type="Proteomes" id="UP000304148">
    <property type="component" value="Chromosome"/>
</dbReference>
<dbReference type="GO" id="GO:0003677">
    <property type="term" value="F:DNA binding"/>
    <property type="evidence" value="ECO:0007669"/>
    <property type="project" value="InterPro"/>
</dbReference>
<dbReference type="InterPro" id="IPR001387">
    <property type="entry name" value="Cro/C1-type_HTH"/>
</dbReference>
<gene>
    <name evidence="3" type="ORF">PBLR_15346</name>
</gene>
<protein>
    <submittedName>
        <fullName evidence="3">Zn-dependent peptidase ImmA, M78 family</fullName>
    </submittedName>
</protein>
<dbReference type="PANTHER" id="PTHR43236">
    <property type="entry name" value="ANTITOXIN HIGA1"/>
    <property type="match status" value="1"/>
</dbReference>
<dbReference type="Gene3D" id="1.10.260.40">
    <property type="entry name" value="lambda repressor-like DNA-binding domains"/>
    <property type="match status" value="1"/>
</dbReference>
<dbReference type="EMBL" id="LS992241">
    <property type="protein sequence ID" value="SYX86920.1"/>
    <property type="molecule type" value="Genomic_DNA"/>
</dbReference>
<evidence type="ECO:0000313" key="3">
    <source>
        <dbReference type="EMBL" id="SYX86920.1"/>
    </source>
</evidence>
<dbReference type="Pfam" id="PF12844">
    <property type="entry name" value="HTH_19"/>
    <property type="match status" value="1"/>
</dbReference>
<evidence type="ECO:0000256" key="1">
    <source>
        <dbReference type="ARBA" id="ARBA00007227"/>
    </source>
</evidence>
<dbReference type="SMART" id="SM00530">
    <property type="entry name" value="HTH_XRE"/>
    <property type="match status" value="1"/>
</dbReference>
<evidence type="ECO:0000313" key="4">
    <source>
        <dbReference type="Proteomes" id="UP000304148"/>
    </source>
</evidence>
<evidence type="ECO:0000259" key="2">
    <source>
        <dbReference type="PROSITE" id="PS50943"/>
    </source>
</evidence>
<comment type="similarity">
    <text evidence="1">Belongs to the short-chain fatty acyl-CoA assimilation regulator (ScfR) family.</text>
</comment>
<proteinExistence type="inferred from homology"/>
<dbReference type="CDD" id="cd00093">
    <property type="entry name" value="HTH_XRE"/>
    <property type="match status" value="1"/>
</dbReference>
<name>A0A383RIW1_PAEAL</name>
<dbReference type="SUPFAM" id="SSF47413">
    <property type="entry name" value="lambda repressor-like DNA-binding domains"/>
    <property type="match status" value="1"/>
</dbReference>
<dbReference type="InterPro" id="IPR010359">
    <property type="entry name" value="IrrE_HExxH"/>
</dbReference>
<dbReference type="InterPro" id="IPR010982">
    <property type="entry name" value="Lambda_DNA-bd_dom_sf"/>
</dbReference>
<feature type="domain" description="HTH cro/C1-type" evidence="2">
    <location>
        <begin position="10"/>
        <end position="64"/>
    </location>
</feature>
<dbReference type="InterPro" id="IPR052345">
    <property type="entry name" value="Rad_response_metalloprotease"/>
</dbReference>
<dbReference type="RefSeq" id="WP_172619621.1">
    <property type="nucleotide sequence ID" value="NZ_LS992241.1"/>
</dbReference>
<accession>A0A383RIW1</accession>
<dbReference type="AlphaFoldDB" id="A0A383RIW1"/>
<organism evidence="3 4">
    <name type="scientific">Paenibacillus alvei</name>
    <name type="common">Bacillus alvei</name>
    <dbReference type="NCBI Taxonomy" id="44250"/>
    <lineage>
        <taxon>Bacteria</taxon>
        <taxon>Bacillati</taxon>
        <taxon>Bacillota</taxon>
        <taxon>Bacilli</taxon>
        <taxon>Bacillales</taxon>
        <taxon>Paenibacillaceae</taxon>
        <taxon>Paenibacillus</taxon>
    </lineage>
</organism>
<reference evidence="4" key="1">
    <citation type="submission" date="2018-08" db="EMBL/GenBank/DDBJ databases">
        <authorList>
            <person name="Chevrot R."/>
        </authorList>
    </citation>
    <scope>NUCLEOTIDE SEQUENCE [LARGE SCALE GENOMIC DNA]</scope>
</reference>
<sequence length="381" mass="43595">MQAQFNPKKLTSARIARGFTIKELSERIGVSKQAISQFELDQAVPKAETMMQIVNALDFPRAYFFETDEEHFIGNTFFRASPSISKRVREMQKERAGWVAKIYSILNQYVEFPLTNIPDLTNFSEGEWDREKIEELAIVMRNYWKLGDKPINNLVNVLESNGIILASVELGEIKVDAFCQPRAERSFVILGEDKKSAARRHFDAAHELGHLLMHLDIHNQENLSKEEFKIMEQQANHFASAFLLPEDAFSSMVSSDTTLDGYKELKKYWRVSIAAMIHRAKDLGLISLSRYTSLQKQISMRKMRHKEPLDDVLPVPRPTMFKLAFDAIIQSGIDAFELVQKQIRLNPKDVETICELSPGVLSIQNNDSVIKLRNIGGRSFV</sequence>
<dbReference type="Gene3D" id="1.10.10.2910">
    <property type="match status" value="1"/>
</dbReference>
<dbReference type="PROSITE" id="PS50943">
    <property type="entry name" value="HTH_CROC1"/>
    <property type="match status" value="1"/>
</dbReference>
<dbReference type="PANTHER" id="PTHR43236:SF1">
    <property type="entry name" value="BLL7220 PROTEIN"/>
    <property type="match status" value="1"/>
</dbReference>
<dbReference type="Pfam" id="PF06114">
    <property type="entry name" value="Peptidase_M78"/>
    <property type="match status" value="1"/>
</dbReference>